<dbReference type="Gene3D" id="3.30.1490.330">
    <property type="match status" value="1"/>
</dbReference>
<dbReference type="RefSeq" id="WP_193521616.1">
    <property type="nucleotide sequence ID" value="NZ_CBCSDF010000002.1"/>
</dbReference>
<reference evidence="8 10" key="2">
    <citation type="submission" date="2023-10" db="EMBL/GenBank/DDBJ databases">
        <title>To unveil natural product biosynthetic capacity in Pseudoalteromonas.</title>
        <authorList>
            <person name="Wang J."/>
        </authorList>
    </citation>
    <scope>NUCLEOTIDE SEQUENCE [LARGE SCALE GENOMIC DNA]</scope>
    <source>
        <strain evidence="8 10">DSM 15914</strain>
    </source>
</reference>
<keyword evidence="10" id="KW-1185">Reference proteome</keyword>
<dbReference type="GO" id="GO:0046872">
    <property type="term" value="F:metal ion binding"/>
    <property type="evidence" value="ECO:0007669"/>
    <property type="project" value="UniProtKB-KW"/>
</dbReference>
<evidence type="ECO:0000256" key="5">
    <source>
        <dbReference type="ARBA" id="ARBA00022842"/>
    </source>
</evidence>
<keyword evidence="4" id="KW-0067">ATP-binding</keyword>
<evidence type="ECO:0000313" key="7">
    <source>
        <dbReference type="EMBL" id="NLR20837.1"/>
    </source>
</evidence>
<evidence type="ECO:0000256" key="4">
    <source>
        <dbReference type="ARBA" id="ARBA00022840"/>
    </source>
</evidence>
<keyword evidence="2" id="KW-0479">Metal-binding</keyword>
<dbReference type="InterPro" id="IPR016185">
    <property type="entry name" value="PreATP-grasp_dom_sf"/>
</dbReference>
<evidence type="ECO:0000313" key="10">
    <source>
        <dbReference type="Proteomes" id="UP001304419"/>
    </source>
</evidence>
<dbReference type="GO" id="GO:0016874">
    <property type="term" value="F:ligase activity"/>
    <property type="evidence" value="ECO:0007669"/>
    <property type="project" value="UniProtKB-KW"/>
</dbReference>
<keyword evidence="3" id="KW-0547">Nucleotide-binding</keyword>
<accession>A0A8I2H2W9</accession>
<dbReference type="SUPFAM" id="SSF56059">
    <property type="entry name" value="Glutathione synthetase ATP-binding domain-like"/>
    <property type="match status" value="1"/>
</dbReference>
<dbReference type="AlphaFoldDB" id="A0A8I2H2W9"/>
<feature type="domain" description="Glutathionylspermidine synthase pre-ATP-grasp-like" evidence="6">
    <location>
        <begin position="12"/>
        <end position="387"/>
    </location>
</feature>
<protein>
    <submittedName>
        <fullName evidence="7">Glutathionylspermidine synthase family protein</fullName>
    </submittedName>
</protein>
<proteinExistence type="predicted"/>
<name>A0A8I2H2W9_9GAMM</name>
<dbReference type="Pfam" id="PF03738">
    <property type="entry name" value="GSP_synth"/>
    <property type="match status" value="1"/>
</dbReference>
<evidence type="ECO:0000256" key="3">
    <source>
        <dbReference type="ARBA" id="ARBA00022741"/>
    </source>
</evidence>
<reference evidence="7" key="1">
    <citation type="submission" date="2019-10" db="EMBL/GenBank/DDBJ databases">
        <authorList>
            <person name="Paulsen S."/>
        </authorList>
    </citation>
    <scope>NUCLEOTIDE SEQUENCE</scope>
    <source>
        <strain evidence="7">LMG 19692</strain>
    </source>
</reference>
<evidence type="ECO:0000313" key="8">
    <source>
        <dbReference type="EMBL" id="WOX29679.1"/>
    </source>
</evidence>
<dbReference type="Proteomes" id="UP000646877">
    <property type="component" value="Unassembled WGS sequence"/>
</dbReference>
<keyword evidence="5" id="KW-0460">Magnesium</keyword>
<evidence type="ECO:0000256" key="2">
    <source>
        <dbReference type="ARBA" id="ARBA00022723"/>
    </source>
</evidence>
<dbReference type="Proteomes" id="UP001304419">
    <property type="component" value="Chromosome 1"/>
</dbReference>
<gene>
    <name evidence="7" type="ORF">F9Y85_05770</name>
    <name evidence="8" type="ORF">R5H13_05310</name>
</gene>
<dbReference type="EMBL" id="WEIA01000002">
    <property type="protein sequence ID" value="NLR20837.1"/>
    <property type="molecule type" value="Genomic_DNA"/>
</dbReference>
<dbReference type="EMBL" id="CP137578">
    <property type="protein sequence ID" value="WOX29679.1"/>
    <property type="molecule type" value="Genomic_DNA"/>
</dbReference>
<evidence type="ECO:0000313" key="9">
    <source>
        <dbReference type="Proteomes" id="UP000646877"/>
    </source>
</evidence>
<organism evidence="7 9">
    <name type="scientific">Pseudoalteromonas maricaloris</name>
    <dbReference type="NCBI Taxonomy" id="184924"/>
    <lineage>
        <taxon>Bacteria</taxon>
        <taxon>Pseudomonadati</taxon>
        <taxon>Pseudomonadota</taxon>
        <taxon>Gammaproteobacteria</taxon>
        <taxon>Alteromonadales</taxon>
        <taxon>Pseudoalteromonadaceae</taxon>
        <taxon>Pseudoalteromonas</taxon>
    </lineage>
</organism>
<sequence>MLRISIDERPHWREQAKAHGFEFHTMYGEKYWDESAYYQFTLKQIEQDLEDPSDELHQMLLHLVDLVCNDESLLQQFAIPESQWELVTRSWRRRDQALYGRFDFSYDGKSPAKLLEANYDTPTSLFETGYWQWLWLEEQVRAGKLPRNADQFNGLQEALIERFYQLHKFHRGAPLHFSCCKESIEDLGTIQYMRSCAMEAGLKTKQVFIEDIGFNNQHFVDLDDGKIQWMFKLYPWEFMFQDEYSEQLSEAKVQWLEPAWKAILSNKAILPLLWQTFPNHPNLLPAYFEQDKHKIAHSESGYVKKPLFSREGANIEIRKDQQLLAQSAGGYGEEGYIYQAYSPLPKFAGFNTLIGSWIVGDKAVGIGVREDKSLITQDLSRFLPHIIVG</sequence>
<evidence type="ECO:0000259" key="6">
    <source>
        <dbReference type="Pfam" id="PF03738"/>
    </source>
</evidence>
<keyword evidence="1" id="KW-0436">Ligase</keyword>
<dbReference type="SUPFAM" id="SSF52440">
    <property type="entry name" value="PreATP-grasp domain"/>
    <property type="match status" value="1"/>
</dbReference>
<evidence type="ECO:0000256" key="1">
    <source>
        <dbReference type="ARBA" id="ARBA00022598"/>
    </source>
</evidence>
<dbReference type="InterPro" id="IPR005494">
    <property type="entry name" value="GSPS_pre-ATP-grasp-like_dom"/>
</dbReference>
<dbReference type="GO" id="GO:0005524">
    <property type="term" value="F:ATP binding"/>
    <property type="evidence" value="ECO:0007669"/>
    <property type="project" value="UniProtKB-KW"/>
</dbReference>